<dbReference type="PATRIC" id="fig|745411.4.peg.1818"/>
<proteinExistence type="inferred from homology"/>
<dbReference type="InterPro" id="IPR003395">
    <property type="entry name" value="RecF/RecN/SMC_N"/>
</dbReference>
<name>K2JUD7_9GAMM</name>
<protein>
    <recommendedName>
        <fullName evidence="3 9">DNA repair protein RecN</fullName>
    </recommendedName>
    <alternativeName>
        <fullName evidence="8 9">Recombination protein N</fullName>
    </alternativeName>
</protein>
<dbReference type="InterPro" id="IPR027417">
    <property type="entry name" value="P-loop_NTPase"/>
</dbReference>
<evidence type="ECO:0000256" key="5">
    <source>
        <dbReference type="ARBA" id="ARBA00022763"/>
    </source>
</evidence>
<dbReference type="EMBL" id="AMRI01000011">
    <property type="protein sequence ID" value="EKE73999.1"/>
    <property type="molecule type" value="Genomic_DNA"/>
</dbReference>
<reference evidence="12 13" key="1">
    <citation type="journal article" date="2012" name="J. Bacteriol.">
        <title>Genome Sequence of Gallaecimonas xiamenensis Type Strain 3-C-1.</title>
        <authorList>
            <person name="Lai Q."/>
            <person name="Wang L."/>
            <person name="Wang W."/>
            <person name="Shao Z."/>
        </authorList>
    </citation>
    <scope>NUCLEOTIDE SEQUENCE [LARGE SCALE GENOMIC DNA]</scope>
    <source>
        <strain evidence="12 13">3-C-1</strain>
    </source>
</reference>
<dbReference type="CDD" id="cd03241">
    <property type="entry name" value="ABC_RecN"/>
    <property type="match status" value="2"/>
</dbReference>
<evidence type="ECO:0000256" key="1">
    <source>
        <dbReference type="ARBA" id="ARBA00003618"/>
    </source>
</evidence>
<comment type="function">
    <text evidence="1 9">May be involved in recombinational repair of damaged DNA.</text>
</comment>
<dbReference type="GO" id="GO:0006310">
    <property type="term" value="P:DNA recombination"/>
    <property type="evidence" value="ECO:0007669"/>
    <property type="project" value="InterPro"/>
</dbReference>
<keyword evidence="4" id="KW-0547">Nucleotide-binding</keyword>
<comment type="caution">
    <text evidence="12">The sequence shown here is derived from an EMBL/GenBank/DDBJ whole genome shotgun (WGS) entry which is preliminary data.</text>
</comment>
<dbReference type="GO" id="GO:0043590">
    <property type="term" value="C:bacterial nucleoid"/>
    <property type="evidence" value="ECO:0007669"/>
    <property type="project" value="TreeGrafter"/>
</dbReference>
<evidence type="ECO:0000256" key="4">
    <source>
        <dbReference type="ARBA" id="ARBA00022741"/>
    </source>
</evidence>
<dbReference type="AlphaFoldDB" id="K2JUD7"/>
<keyword evidence="5 9" id="KW-0227">DNA damage</keyword>
<feature type="domain" description="RecF/RecN/SMC N-terminal" evidence="11">
    <location>
        <begin position="2"/>
        <end position="511"/>
    </location>
</feature>
<dbReference type="FunFam" id="3.40.50.300:FF:000319">
    <property type="entry name" value="DNA repair protein RecN"/>
    <property type="match status" value="1"/>
</dbReference>
<dbReference type="PANTHER" id="PTHR11059">
    <property type="entry name" value="DNA REPAIR PROTEIN RECN"/>
    <property type="match status" value="1"/>
</dbReference>
<feature type="coiled-coil region" evidence="10">
    <location>
        <begin position="336"/>
        <end position="363"/>
    </location>
</feature>
<dbReference type="GO" id="GO:0006281">
    <property type="term" value="P:DNA repair"/>
    <property type="evidence" value="ECO:0007669"/>
    <property type="project" value="UniProtKB-KW"/>
</dbReference>
<evidence type="ECO:0000256" key="2">
    <source>
        <dbReference type="ARBA" id="ARBA00009441"/>
    </source>
</evidence>
<evidence type="ECO:0000256" key="3">
    <source>
        <dbReference type="ARBA" id="ARBA00021315"/>
    </source>
</evidence>
<dbReference type="Proteomes" id="UP000006755">
    <property type="component" value="Unassembled WGS sequence"/>
</dbReference>
<evidence type="ECO:0000256" key="10">
    <source>
        <dbReference type="SAM" id="Coils"/>
    </source>
</evidence>
<keyword evidence="10" id="KW-0175">Coiled coil</keyword>
<dbReference type="OrthoDB" id="9806954at2"/>
<evidence type="ECO:0000313" key="12">
    <source>
        <dbReference type="EMBL" id="EKE73999.1"/>
    </source>
</evidence>
<keyword evidence="7 9" id="KW-0234">DNA repair</keyword>
<dbReference type="FunFam" id="3.40.50.300:FF:000356">
    <property type="entry name" value="DNA repair protein RecN"/>
    <property type="match status" value="1"/>
</dbReference>
<dbReference type="InterPro" id="IPR004604">
    <property type="entry name" value="DNA_recomb/repair_RecN"/>
</dbReference>
<dbReference type="GO" id="GO:0009432">
    <property type="term" value="P:SOS response"/>
    <property type="evidence" value="ECO:0007669"/>
    <property type="project" value="UniProtKB-ARBA"/>
</dbReference>
<dbReference type="SUPFAM" id="SSF52540">
    <property type="entry name" value="P-loop containing nucleoside triphosphate hydrolases"/>
    <property type="match status" value="2"/>
</dbReference>
<dbReference type="eggNOG" id="COG0497">
    <property type="taxonomic scope" value="Bacteria"/>
</dbReference>
<evidence type="ECO:0000256" key="9">
    <source>
        <dbReference type="PIRNR" id="PIRNR003128"/>
    </source>
</evidence>
<sequence>MLVQLTVSNFAIVRFLELEFAQGLTAITGETGAGKSIAIDALGLCLGERSDASMVRPGADKCEVAARFSLAALPKAQAWLKDNELEDEGQCILRRTLSSEGRSRGYINGQPVPLSQLKQLGELLVNVHGQHAHHALLKSEHQLTLLDHYAGHKGLLDAVRDSWRSHKALRQELTELQGSEAQRDARRQLLEYQVQELDQFALEEGEFARIEAEHHRQANAANLISESGQCLALLSEDEQLNISDMLRQVTDRLSRLQGDDPALEPIVATLFDAAALLDDAGHELGRYQQRLEIDPEAFAELEERLSSAINLARKHKVAPAELPALHQQLADELNGLTDSDDRLAALEQELVKAQQHYLEAARRLSQSRERHGKALAQAMQKVIRELALPHARFDIEVAFDEAAQGGSGGLDKVQMLVSTNPGQPLAPIAKVASGGELSRIGLALQVLTSGESQIPTLIFDEVDVGISGPTAAVVGKLLRSLGDRTQVLCVTHLPQVAGQGHQQMQVVKKTAKDSTETQMRPLNAVERIDELARLLGGDVITEATRANARELLAG</sequence>
<dbReference type="GO" id="GO:0005524">
    <property type="term" value="F:ATP binding"/>
    <property type="evidence" value="ECO:0007669"/>
    <property type="project" value="UniProtKB-KW"/>
</dbReference>
<evidence type="ECO:0000256" key="8">
    <source>
        <dbReference type="ARBA" id="ARBA00033408"/>
    </source>
</evidence>
<keyword evidence="6" id="KW-0067">ATP-binding</keyword>
<organism evidence="12 13">
    <name type="scientific">Gallaecimonas xiamenensis 3-C-1</name>
    <dbReference type="NCBI Taxonomy" id="745411"/>
    <lineage>
        <taxon>Bacteria</taxon>
        <taxon>Pseudomonadati</taxon>
        <taxon>Pseudomonadota</taxon>
        <taxon>Gammaproteobacteria</taxon>
        <taxon>Enterobacterales</taxon>
        <taxon>Gallaecimonadaceae</taxon>
        <taxon>Gallaecimonas</taxon>
    </lineage>
</organism>
<dbReference type="Gene3D" id="3.40.50.300">
    <property type="entry name" value="P-loop containing nucleotide triphosphate hydrolases"/>
    <property type="match status" value="2"/>
</dbReference>
<dbReference type="NCBIfam" id="TIGR00634">
    <property type="entry name" value="recN"/>
    <property type="match status" value="1"/>
</dbReference>
<keyword evidence="13" id="KW-1185">Reference proteome</keyword>
<evidence type="ECO:0000256" key="7">
    <source>
        <dbReference type="ARBA" id="ARBA00023204"/>
    </source>
</evidence>
<dbReference type="PANTHER" id="PTHR11059:SF0">
    <property type="entry name" value="DNA REPAIR PROTEIN RECN"/>
    <property type="match status" value="1"/>
</dbReference>
<gene>
    <name evidence="12" type="ORF">B3C1_09278</name>
</gene>
<evidence type="ECO:0000259" key="11">
    <source>
        <dbReference type="Pfam" id="PF02463"/>
    </source>
</evidence>
<dbReference type="NCBIfam" id="NF008121">
    <property type="entry name" value="PRK10869.1"/>
    <property type="match status" value="1"/>
</dbReference>
<evidence type="ECO:0000313" key="13">
    <source>
        <dbReference type="Proteomes" id="UP000006755"/>
    </source>
</evidence>
<evidence type="ECO:0000256" key="6">
    <source>
        <dbReference type="ARBA" id="ARBA00022840"/>
    </source>
</evidence>
<dbReference type="PIRSF" id="PIRSF003128">
    <property type="entry name" value="RecN"/>
    <property type="match status" value="1"/>
</dbReference>
<dbReference type="STRING" id="745411.B3C1_09278"/>
<comment type="similarity">
    <text evidence="2 9">Belongs to the RecN family.</text>
</comment>
<dbReference type="RefSeq" id="WP_008484412.1">
    <property type="nucleotide sequence ID" value="NZ_AMRI01000011.1"/>
</dbReference>
<accession>K2JUD7</accession>
<dbReference type="Pfam" id="PF02463">
    <property type="entry name" value="SMC_N"/>
    <property type="match status" value="1"/>
</dbReference>